<dbReference type="CDD" id="cd16922">
    <property type="entry name" value="HATPase_EvgS-ArcB-TorS-like"/>
    <property type="match status" value="1"/>
</dbReference>
<dbReference type="Pfam" id="PF00072">
    <property type="entry name" value="Response_reg"/>
    <property type="match status" value="1"/>
</dbReference>
<evidence type="ECO:0000259" key="9">
    <source>
        <dbReference type="PROSITE" id="PS50112"/>
    </source>
</evidence>
<evidence type="ECO:0000256" key="3">
    <source>
        <dbReference type="ARBA" id="ARBA00022553"/>
    </source>
</evidence>
<feature type="domain" description="PAC" evidence="10">
    <location>
        <begin position="384"/>
        <end position="439"/>
    </location>
</feature>
<proteinExistence type="predicted"/>
<dbReference type="InterPro" id="IPR013655">
    <property type="entry name" value="PAS_fold_3"/>
</dbReference>
<comment type="caution">
    <text evidence="11">The sequence shown here is derived from an EMBL/GenBank/DDBJ whole genome shotgun (WGS) entry which is preliminary data.</text>
</comment>
<dbReference type="Pfam" id="PF13426">
    <property type="entry name" value="PAS_9"/>
    <property type="match status" value="1"/>
</dbReference>
<dbReference type="InterPro" id="IPR004358">
    <property type="entry name" value="Sig_transdc_His_kin-like_C"/>
</dbReference>
<reference evidence="11 12" key="1">
    <citation type="journal article" date="2021" name="Int. J. Syst. Evol. Microbiol.">
        <title>Steroidobacter gossypii sp. nov., isolated from soil of cotton cropping field.</title>
        <authorList>
            <person name="Huang R."/>
            <person name="Yang S."/>
            <person name="Zhen C."/>
            <person name="Liu W."/>
        </authorList>
    </citation>
    <scope>NUCLEOTIDE SEQUENCE [LARGE SCALE GENOMIC DNA]</scope>
    <source>
        <strain evidence="11 12">S1-65</strain>
    </source>
</reference>
<evidence type="ECO:0000259" key="7">
    <source>
        <dbReference type="PROSITE" id="PS50109"/>
    </source>
</evidence>
<dbReference type="PRINTS" id="PR00344">
    <property type="entry name" value="BCTRLSENSOR"/>
</dbReference>
<dbReference type="Gene3D" id="3.40.50.2300">
    <property type="match status" value="1"/>
</dbReference>
<evidence type="ECO:0000256" key="4">
    <source>
        <dbReference type="ARBA" id="ARBA00023012"/>
    </source>
</evidence>
<dbReference type="InterPro" id="IPR036097">
    <property type="entry name" value="HisK_dim/P_sf"/>
</dbReference>
<dbReference type="CDD" id="cd00130">
    <property type="entry name" value="PAS"/>
    <property type="match status" value="2"/>
</dbReference>
<dbReference type="InterPro" id="IPR001610">
    <property type="entry name" value="PAC"/>
</dbReference>
<feature type="region of interest" description="Disordered" evidence="6">
    <location>
        <begin position="1"/>
        <end position="26"/>
    </location>
</feature>
<dbReference type="SUPFAM" id="SSF47384">
    <property type="entry name" value="Homodimeric domain of signal transducing histidine kinase"/>
    <property type="match status" value="1"/>
</dbReference>
<dbReference type="PROSITE" id="PS50110">
    <property type="entry name" value="RESPONSE_REGULATORY"/>
    <property type="match status" value="1"/>
</dbReference>
<dbReference type="Pfam" id="PF08447">
    <property type="entry name" value="PAS_3"/>
    <property type="match status" value="1"/>
</dbReference>
<dbReference type="InterPro" id="IPR003594">
    <property type="entry name" value="HATPase_dom"/>
</dbReference>
<dbReference type="InterPro" id="IPR011006">
    <property type="entry name" value="CheY-like_superfamily"/>
</dbReference>
<gene>
    <name evidence="11" type="ORF">JM946_25835</name>
</gene>
<evidence type="ECO:0000313" key="11">
    <source>
        <dbReference type="EMBL" id="MBM0108168.1"/>
    </source>
</evidence>
<dbReference type="InterPro" id="IPR003661">
    <property type="entry name" value="HisK_dim/P_dom"/>
</dbReference>
<feature type="domain" description="PAC" evidence="10">
    <location>
        <begin position="257"/>
        <end position="310"/>
    </location>
</feature>
<protein>
    <recommendedName>
        <fullName evidence="2">histidine kinase</fullName>
        <ecNumber evidence="2">2.7.13.3</ecNumber>
    </recommendedName>
</protein>
<sequence length="835" mass="93098">MPISASIGTASEHGDREQSSSSGSACRGKWYRPLQQLCSLLARPFVGALRNRVEQLESELAVLNSCSIVSSTDASGRITHVNELFCRISGYTREELIGRNHSLINSGYHQRKFFMDMYRTIATGQQWRGEIRNRARDGSHFWLDITIIPTTDSSGRVTRYTSVCVDITARKNAENMLARLRERHKLVIEGSGICLWDWDLVRDLVQFDGNWGPMLGYPRKDVSLMSRAALDSAVHPDDLAHTLQQVERHTQGETPFFECEARLRHKDGHWVSMLFRGSVNKRDQNGLALRISGTAIEISQLRDAMRQAEQSEALLKTVIDLLPQRVFWKDRDGRFLGANRNFKMDAGVEEIVGKTDSEVPWASTEVDGSADALVDMDHHIMESRQPVLNLVQQFTHGEHTEWRTTSKVPLIDARGEVWGVLGTYQDITPFKLVEVELIKARNAAESASKAKSEFLATMSHEIRTPMNGVIGFTDLLLETALTAEQQSMASTIRDSGRALMTIIDDILDFSRIEAGRVTIERARVDARKVAHDVLTLLGPRAAEKHLQFDVRWPDTVPTSIIADAGRLRQVLVNLASNAIKFTESGRVTIRAAAESEGMIRIEVVDTGIGVTPEQLSRLFAKFTQADSSTTRKYGGTGLGLAISKQLIELMSGQIGASSEPGVGSTFWFTLPLAQRSENTGTHRVLTLDVSRASAHRQAVSAAHPRVLLVEDHAVNRMLATRLLAKLGCEVDLAENGRIACERTSEQAYDLIFMDCQMPEMDGFEATRVIRERERTGRPHTPIVALTANAMSQDRERCTEAGMDDYISKPYSSADFDRVLQRWCRPQALPAVGSEK</sequence>
<name>A0ABS1X4M4_9GAMM</name>
<evidence type="ECO:0000256" key="6">
    <source>
        <dbReference type="SAM" id="MobiDB-lite"/>
    </source>
</evidence>
<feature type="modified residue" description="4-aspartylphosphate" evidence="5">
    <location>
        <position position="754"/>
    </location>
</feature>
<feature type="domain" description="Histidine kinase" evidence="7">
    <location>
        <begin position="457"/>
        <end position="674"/>
    </location>
</feature>
<dbReference type="InterPro" id="IPR013656">
    <property type="entry name" value="PAS_4"/>
</dbReference>
<feature type="domain" description="Response regulatory" evidence="8">
    <location>
        <begin position="705"/>
        <end position="823"/>
    </location>
</feature>
<dbReference type="PROSITE" id="PS50109">
    <property type="entry name" value="HIS_KIN"/>
    <property type="match status" value="1"/>
</dbReference>
<feature type="domain" description="PAS" evidence="9">
    <location>
        <begin position="73"/>
        <end position="100"/>
    </location>
</feature>
<evidence type="ECO:0000256" key="2">
    <source>
        <dbReference type="ARBA" id="ARBA00012438"/>
    </source>
</evidence>
<evidence type="ECO:0000256" key="5">
    <source>
        <dbReference type="PROSITE-ProRule" id="PRU00169"/>
    </source>
</evidence>
<dbReference type="Gene3D" id="3.30.565.10">
    <property type="entry name" value="Histidine kinase-like ATPase, C-terminal domain"/>
    <property type="match status" value="1"/>
</dbReference>
<dbReference type="CDD" id="cd00082">
    <property type="entry name" value="HisKA"/>
    <property type="match status" value="1"/>
</dbReference>
<evidence type="ECO:0000256" key="1">
    <source>
        <dbReference type="ARBA" id="ARBA00000085"/>
    </source>
</evidence>
<dbReference type="RefSeq" id="WP_203170278.1">
    <property type="nucleotide sequence ID" value="NZ_JAEVLS010000006.1"/>
</dbReference>
<dbReference type="SMART" id="SM00388">
    <property type="entry name" value="HisKA"/>
    <property type="match status" value="1"/>
</dbReference>
<dbReference type="SUPFAM" id="SSF52172">
    <property type="entry name" value="CheY-like"/>
    <property type="match status" value="1"/>
</dbReference>
<dbReference type="SMART" id="SM00448">
    <property type="entry name" value="REC"/>
    <property type="match status" value="1"/>
</dbReference>
<keyword evidence="12" id="KW-1185">Reference proteome</keyword>
<dbReference type="SMART" id="SM00091">
    <property type="entry name" value="PAS"/>
    <property type="match status" value="2"/>
</dbReference>
<dbReference type="PANTHER" id="PTHR45339">
    <property type="entry name" value="HYBRID SIGNAL TRANSDUCTION HISTIDINE KINASE J"/>
    <property type="match status" value="1"/>
</dbReference>
<dbReference type="SUPFAM" id="SSF55874">
    <property type="entry name" value="ATPase domain of HSP90 chaperone/DNA topoisomerase II/histidine kinase"/>
    <property type="match status" value="1"/>
</dbReference>
<dbReference type="SUPFAM" id="SSF55785">
    <property type="entry name" value="PYP-like sensor domain (PAS domain)"/>
    <property type="match status" value="3"/>
</dbReference>
<dbReference type="InterPro" id="IPR035965">
    <property type="entry name" value="PAS-like_dom_sf"/>
</dbReference>
<dbReference type="InterPro" id="IPR001789">
    <property type="entry name" value="Sig_transdc_resp-reg_receiver"/>
</dbReference>
<comment type="catalytic activity">
    <reaction evidence="1">
        <text>ATP + protein L-histidine = ADP + protein N-phospho-L-histidine.</text>
        <dbReference type="EC" id="2.7.13.3"/>
    </reaction>
</comment>
<dbReference type="InterPro" id="IPR036890">
    <property type="entry name" value="HATPase_C_sf"/>
</dbReference>
<keyword evidence="3 5" id="KW-0597">Phosphoprotein</keyword>
<dbReference type="Gene3D" id="3.30.450.20">
    <property type="entry name" value="PAS domain"/>
    <property type="match status" value="3"/>
</dbReference>
<evidence type="ECO:0000259" key="8">
    <source>
        <dbReference type="PROSITE" id="PS50110"/>
    </source>
</evidence>
<dbReference type="Pfam" id="PF02518">
    <property type="entry name" value="HATPase_c"/>
    <property type="match status" value="1"/>
</dbReference>
<dbReference type="PROSITE" id="PS50113">
    <property type="entry name" value="PAC"/>
    <property type="match status" value="3"/>
</dbReference>
<dbReference type="EC" id="2.7.13.3" evidence="2"/>
<dbReference type="SMART" id="SM00086">
    <property type="entry name" value="PAC"/>
    <property type="match status" value="3"/>
</dbReference>
<keyword evidence="4" id="KW-0902">Two-component regulatory system</keyword>
<dbReference type="CDD" id="cd17546">
    <property type="entry name" value="REC_hyHK_CKI1_RcsC-like"/>
    <property type="match status" value="1"/>
</dbReference>
<dbReference type="InterPro" id="IPR005467">
    <property type="entry name" value="His_kinase_dom"/>
</dbReference>
<evidence type="ECO:0000259" key="10">
    <source>
        <dbReference type="PROSITE" id="PS50113"/>
    </source>
</evidence>
<dbReference type="SMART" id="SM00387">
    <property type="entry name" value="HATPase_c"/>
    <property type="match status" value="1"/>
</dbReference>
<dbReference type="Gene3D" id="1.10.287.130">
    <property type="match status" value="1"/>
</dbReference>
<dbReference type="PANTHER" id="PTHR45339:SF1">
    <property type="entry name" value="HYBRID SIGNAL TRANSDUCTION HISTIDINE KINASE J"/>
    <property type="match status" value="1"/>
</dbReference>
<dbReference type="InterPro" id="IPR000014">
    <property type="entry name" value="PAS"/>
</dbReference>
<dbReference type="EMBL" id="JAEVLS010000006">
    <property type="protein sequence ID" value="MBM0108168.1"/>
    <property type="molecule type" value="Genomic_DNA"/>
</dbReference>
<feature type="domain" description="PAC" evidence="10">
    <location>
        <begin position="127"/>
        <end position="179"/>
    </location>
</feature>
<dbReference type="Pfam" id="PF00512">
    <property type="entry name" value="HisKA"/>
    <property type="match status" value="1"/>
</dbReference>
<dbReference type="NCBIfam" id="TIGR00229">
    <property type="entry name" value="sensory_box"/>
    <property type="match status" value="2"/>
</dbReference>
<dbReference type="Proteomes" id="UP000661077">
    <property type="component" value="Unassembled WGS sequence"/>
</dbReference>
<dbReference type="Pfam" id="PF08448">
    <property type="entry name" value="PAS_4"/>
    <property type="match status" value="1"/>
</dbReference>
<organism evidence="11 12">
    <name type="scientific">Steroidobacter gossypii</name>
    <dbReference type="NCBI Taxonomy" id="2805490"/>
    <lineage>
        <taxon>Bacteria</taxon>
        <taxon>Pseudomonadati</taxon>
        <taxon>Pseudomonadota</taxon>
        <taxon>Gammaproteobacteria</taxon>
        <taxon>Steroidobacterales</taxon>
        <taxon>Steroidobacteraceae</taxon>
        <taxon>Steroidobacter</taxon>
    </lineage>
</organism>
<dbReference type="PROSITE" id="PS50112">
    <property type="entry name" value="PAS"/>
    <property type="match status" value="1"/>
</dbReference>
<evidence type="ECO:0000313" key="12">
    <source>
        <dbReference type="Proteomes" id="UP000661077"/>
    </source>
</evidence>
<dbReference type="InterPro" id="IPR000700">
    <property type="entry name" value="PAS-assoc_C"/>
</dbReference>
<accession>A0ABS1X4M4</accession>